<evidence type="ECO:0000313" key="1">
    <source>
        <dbReference type="EMBL" id="WMT02899.1"/>
    </source>
</evidence>
<dbReference type="EMBL" id="CP133568">
    <property type="protein sequence ID" value="WMT02899.1"/>
    <property type="molecule type" value="Genomic_DNA"/>
</dbReference>
<sequence length="682" mass="72933">MLRLLMGLSLPLLGAVCLWALPADGEARTLNARIARVATGVAQLERVQVRLSWPDGAAQGELELRAGRIDAPDLGYRFDEVAWRCPLRRDGRGGWRCEGEVRGQGGAPMKLALDLGVASTDARLSRGASVISLQRAAATPDATRIDLARVPLAWAQALAAKAWSEGRIKSGSVDGRLDLTAPARAPLRIAGELSVDGAGFDTPDGLVAGEKLAARLRVDSELGAVTRLRLGGRLLDGEMLFGNAYIALRGKPVALDLQAESGPGGGWRLPRIAWRDPGALDAEGSAALRGDASLDALDLQLASPDLAPLRERYLSGFLGLAGLSKLELSGGLDAQLSLRGGDLSQARAQLREVRLRDEQGRFRFDGLDGSLAYSDAASRESELSWRSGALYGLEFGPTRLPFSSDHGEFRLQRAISFPMLGGRVGADNLRLRPPAGGKGLDLRFGLNLDRLDVAQLSKALDWPAFTGELSGRIPEAHYADERLELDGGLAMQLFGGTVEVSSLAMERPFGVAPTLSSDLALRNIDLESLTGVFGFGSITGRLYGRIDQLRLVDWQPTAFDAELHTEKARGVRQRISQRAVQDLSSVGDSSFVGSLQDRLIGFFDDFGYARLGISCKLADEVCQMGGLGAAKAGPDGKPGFTIVRGAGVPHLDVVGYNHRVDWPTLLERMEAVSKGELKPVVQ</sequence>
<dbReference type="Proteomes" id="UP001229313">
    <property type="component" value="Chromosome"/>
</dbReference>
<accession>A0ABY9P7D8</accession>
<proteinExistence type="predicted"/>
<keyword evidence="2" id="KW-1185">Reference proteome</keyword>
<reference evidence="1 2" key="1">
    <citation type="submission" date="2023-08" db="EMBL/GenBank/DDBJ databases">
        <title>The whole genome sequence of Lysobacter yananisis.</title>
        <authorList>
            <person name="Sun H."/>
        </authorList>
    </citation>
    <scope>NUCLEOTIDE SEQUENCE [LARGE SCALE GENOMIC DNA]</scope>
    <source>
        <strain evidence="1 2">SNNU513</strain>
    </source>
</reference>
<protein>
    <recommendedName>
        <fullName evidence="3">Dicarboxylate transport domain-containing protein</fullName>
    </recommendedName>
</protein>
<name>A0ABY9P7D8_9GAMM</name>
<organism evidence="1 2">
    <name type="scientific">Lysobacter yananisis</name>
    <dbReference type="NCBI Taxonomy" id="1003114"/>
    <lineage>
        <taxon>Bacteria</taxon>
        <taxon>Pseudomonadati</taxon>
        <taxon>Pseudomonadota</taxon>
        <taxon>Gammaproteobacteria</taxon>
        <taxon>Lysobacterales</taxon>
        <taxon>Lysobacteraceae</taxon>
        <taxon>Lysobacter</taxon>
    </lineage>
</organism>
<dbReference type="RefSeq" id="WP_309151819.1">
    <property type="nucleotide sequence ID" value="NZ_CP133568.1"/>
</dbReference>
<evidence type="ECO:0008006" key="3">
    <source>
        <dbReference type="Google" id="ProtNLM"/>
    </source>
</evidence>
<evidence type="ECO:0000313" key="2">
    <source>
        <dbReference type="Proteomes" id="UP001229313"/>
    </source>
</evidence>
<gene>
    <name evidence="1" type="ORF">RDV84_23540</name>
</gene>